<comment type="caution">
    <text evidence="5">The sequence shown here is derived from an EMBL/GenBank/DDBJ whole genome shotgun (WGS) entry which is preliminary data.</text>
</comment>
<gene>
    <name evidence="5" type="ORF">B0T11DRAFT_328026</name>
</gene>
<organism evidence="5 6">
    <name type="scientific">Plectosphaerella cucumerina</name>
    <dbReference type="NCBI Taxonomy" id="40658"/>
    <lineage>
        <taxon>Eukaryota</taxon>
        <taxon>Fungi</taxon>
        <taxon>Dikarya</taxon>
        <taxon>Ascomycota</taxon>
        <taxon>Pezizomycotina</taxon>
        <taxon>Sordariomycetes</taxon>
        <taxon>Hypocreomycetidae</taxon>
        <taxon>Glomerellales</taxon>
        <taxon>Plectosphaerellaceae</taxon>
        <taxon>Plectosphaerella</taxon>
    </lineage>
</organism>
<evidence type="ECO:0000256" key="2">
    <source>
        <dbReference type="ARBA" id="ARBA00023043"/>
    </source>
</evidence>
<dbReference type="PROSITE" id="PS50297">
    <property type="entry name" value="ANK_REP_REGION"/>
    <property type="match status" value="1"/>
</dbReference>
<keyword evidence="6" id="KW-1185">Reference proteome</keyword>
<dbReference type="Proteomes" id="UP000813385">
    <property type="component" value="Unassembled WGS sequence"/>
</dbReference>
<dbReference type="SMART" id="SM00248">
    <property type="entry name" value="ANK"/>
    <property type="match status" value="6"/>
</dbReference>
<feature type="region of interest" description="Disordered" evidence="4">
    <location>
        <begin position="398"/>
        <end position="421"/>
    </location>
</feature>
<dbReference type="InterPro" id="IPR051165">
    <property type="entry name" value="Multifunctional_ANK_Repeat"/>
</dbReference>
<feature type="repeat" description="ANK" evidence="3">
    <location>
        <begin position="106"/>
        <end position="138"/>
    </location>
</feature>
<dbReference type="PROSITE" id="PS50088">
    <property type="entry name" value="ANK_REPEAT"/>
    <property type="match status" value="2"/>
</dbReference>
<keyword evidence="1" id="KW-0677">Repeat</keyword>
<dbReference type="OrthoDB" id="626167at2759"/>
<evidence type="ECO:0000256" key="3">
    <source>
        <dbReference type="PROSITE-ProRule" id="PRU00023"/>
    </source>
</evidence>
<dbReference type="Pfam" id="PF00023">
    <property type="entry name" value="Ank"/>
    <property type="match status" value="2"/>
</dbReference>
<keyword evidence="2 3" id="KW-0040">ANK repeat</keyword>
<evidence type="ECO:0000256" key="1">
    <source>
        <dbReference type="ARBA" id="ARBA00022737"/>
    </source>
</evidence>
<evidence type="ECO:0000313" key="6">
    <source>
        <dbReference type="Proteomes" id="UP000813385"/>
    </source>
</evidence>
<dbReference type="SUPFAM" id="SSF48403">
    <property type="entry name" value="Ankyrin repeat"/>
    <property type="match status" value="1"/>
</dbReference>
<name>A0A8K0X3Z1_9PEZI</name>
<dbReference type="PANTHER" id="PTHR24123">
    <property type="entry name" value="ANKYRIN REPEAT-CONTAINING"/>
    <property type="match status" value="1"/>
</dbReference>
<sequence length="689" mass="77867">MSPFQQLPAELIGAICKAITEDDIDDRESLATLANLARVCKALSESAQRTLFEHEKHVGQPLRYCYGLRTGNLDAVKTAIRLGWKPGQRIMLCCKVLTPAPSHRRMYTSPIHIASTAGHLHIVRHLVKPRASANMNADKWSRWIHKHSMEPYTVQKLKRDERLGWKKPEVFIRPSESWPEMHFSANRTTPDGVVCSEDYTPLRLALINGHEEVAAYLIERMTNLNNTDLLCAVQNGRCKPLQLMFDGGMEPTDGMLFSVAKLPHAARVAALLLKAGADPNATGSFENHSVLRELGINHNLCHLTILGYACFLGAYDLAHVLLDHGADASIGQAWIWQQCLHGYARTRETARLLDRMIKAGLDVNHLETRCEMWESMQTFMVNGIPGLFAGIVPPGVFEDDSDDEDMESDDEDSSDDGWGESDNIEEEAEAMDVDGGQQAGANVREDLNTDGFGLPLFRHCMDDFGDGARGFIQTRQLDIARTLLKHGASMAVPEPANTRYSRDHKRRGEKLRVFPQHKDKEPTHHAPRCSLYDSLETGSVLWFWALCRQQFNLCDLLREYGAPVPQTDDELKLTVLMAFNGRRMPKDKFPRYPHIDPSEFPTRATFGDTVRGRFMGPHYRENILDYLTSTIAPADSWLRNQEARDSWLEEYEFGFLTAKALEEEKRVVRRITCYGGSIPDYMKQMLGDI</sequence>
<dbReference type="PANTHER" id="PTHR24123:SF141">
    <property type="entry name" value="ANKYRIN 2, ISOFORM U"/>
    <property type="match status" value="1"/>
</dbReference>
<evidence type="ECO:0000313" key="5">
    <source>
        <dbReference type="EMBL" id="KAH7361888.1"/>
    </source>
</evidence>
<accession>A0A8K0X3Z1</accession>
<reference evidence="5" key="1">
    <citation type="journal article" date="2021" name="Nat. Commun.">
        <title>Genetic determinants of endophytism in the Arabidopsis root mycobiome.</title>
        <authorList>
            <person name="Mesny F."/>
            <person name="Miyauchi S."/>
            <person name="Thiergart T."/>
            <person name="Pickel B."/>
            <person name="Atanasova L."/>
            <person name="Karlsson M."/>
            <person name="Huettel B."/>
            <person name="Barry K.W."/>
            <person name="Haridas S."/>
            <person name="Chen C."/>
            <person name="Bauer D."/>
            <person name="Andreopoulos W."/>
            <person name="Pangilinan J."/>
            <person name="LaButti K."/>
            <person name="Riley R."/>
            <person name="Lipzen A."/>
            <person name="Clum A."/>
            <person name="Drula E."/>
            <person name="Henrissat B."/>
            <person name="Kohler A."/>
            <person name="Grigoriev I.V."/>
            <person name="Martin F.M."/>
            <person name="Hacquard S."/>
        </authorList>
    </citation>
    <scope>NUCLEOTIDE SEQUENCE</scope>
    <source>
        <strain evidence="5">MPI-CAGE-AT-0016</strain>
    </source>
</reference>
<proteinExistence type="predicted"/>
<dbReference type="InterPro" id="IPR002110">
    <property type="entry name" value="Ankyrin_rpt"/>
</dbReference>
<dbReference type="InterPro" id="IPR036770">
    <property type="entry name" value="Ankyrin_rpt-contain_sf"/>
</dbReference>
<evidence type="ECO:0000256" key="4">
    <source>
        <dbReference type="SAM" id="MobiDB-lite"/>
    </source>
</evidence>
<feature type="repeat" description="ANK" evidence="3">
    <location>
        <begin position="197"/>
        <end position="229"/>
    </location>
</feature>
<dbReference type="Gene3D" id="1.25.40.20">
    <property type="entry name" value="Ankyrin repeat-containing domain"/>
    <property type="match status" value="2"/>
</dbReference>
<protein>
    <submittedName>
        <fullName evidence="5">Uncharacterized protein</fullName>
    </submittedName>
</protein>
<dbReference type="AlphaFoldDB" id="A0A8K0X3Z1"/>
<dbReference type="EMBL" id="JAGPXD010000003">
    <property type="protein sequence ID" value="KAH7361888.1"/>
    <property type="molecule type" value="Genomic_DNA"/>
</dbReference>